<evidence type="ECO:0000313" key="2">
    <source>
        <dbReference type="EMBL" id="KMM36919.1"/>
    </source>
</evidence>
<dbReference type="Proteomes" id="UP000035996">
    <property type="component" value="Unassembled WGS sequence"/>
</dbReference>
<dbReference type="InterPro" id="IPR016450">
    <property type="entry name" value="UCP005522"/>
</dbReference>
<dbReference type="AlphaFoldDB" id="A0A0J6CXZ4"/>
<dbReference type="InterPro" id="IPR025841">
    <property type="entry name" value="CP_ATPgrasp_2"/>
</dbReference>
<name>A0A0J6CXZ4_9BACL</name>
<dbReference type="PANTHER" id="PTHR34595">
    <property type="entry name" value="BLR5612 PROTEIN"/>
    <property type="match status" value="1"/>
</dbReference>
<dbReference type="PATRIC" id="fig|157733.3.peg.742"/>
<comment type="caution">
    <text evidence="2">The sequence shown here is derived from an EMBL/GenBank/DDBJ whole genome shotgun (WGS) entry which is preliminary data.</text>
</comment>
<dbReference type="EMBL" id="LELK01000004">
    <property type="protein sequence ID" value="KMM36919.1"/>
    <property type="molecule type" value="Genomic_DNA"/>
</dbReference>
<dbReference type="Gene3D" id="3.40.50.11290">
    <property type="match status" value="1"/>
</dbReference>
<dbReference type="InterPro" id="IPR051680">
    <property type="entry name" value="ATP-dep_Glu-Cys_Ligase-2"/>
</dbReference>
<evidence type="ECO:0000313" key="3">
    <source>
        <dbReference type="Proteomes" id="UP000035996"/>
    </source>
</evidence>
<dbReference type="PANTHER" id="PTHR34595:SF7">
    <property type="entry name" value="SLL1039 PROTEIN"/>
    <property type="match status" value="1"/>
</dbReference>
<dbReference type="SUPFAM" id="SSF56059">
    <property type="entry name" value="Glutathione synthetase ATP-binding domain-like"/>
    <property type="match status" value="1"/>
</dbReference>
<keyword evidence="3" id="KW-1185">Reference proteome</keyword>
<dbReference type="Pfam" id="PF14403">
    <property type="entry name" value="CP_ATPgrasp_2"/>
    <property type="match status" value="1"/>
</dbReference>
<reference evidence="2" key="1">
    <citation type="submission" date="2015-06" db="EMBL/GenBank/DDBJ databases">
        <authorList>
            <person name="Liu B."/>
            <person name="Wang J."/>
            <person name="Zhu Y."/>
            <person name="Liu G."/>
            <person name="Chen Q."/>
            <person name="Zheng C."/>
            <person name="Che J."/>
            <person name="Ge C."/>
            <person name="Shi H."/>
            <person name="Pan Z."/>
            <person name="Liu X."/>
        </authorList>
    </citation>
    <scope>NUCLEOTIDE SEQUENCE [LARGE SCALE GENOMIC DNA]</scope>
    <source>
        <strain evidence="2">DSM 16346</strain>
    </source>
</reference>
<dbReference type="Gene3D" id="3.30.1490.270">
    <property type="match status" value="1"/>
</dbReference>
<gene>
    <name evidence="2" type="ORF">AB986_13475</name>
</gene>
<evidence type="ECO:0000259" key="1">
    <source>
        <dbReference type="Pfam" id="PF14403"/>
    </source>
</evidence>
<feature type="domain" description="Circularly permuted ATP-grasp type 2" evidence="1">
    <location>
        <begin position="79"/>
        <end position="452"/>
    </location>
</feature>
<dbReference type="STRING" id="157733.AB986_13475"/>
<protein>
    <recommendedName>
        <fullName evidence="1">Circularly permuted ATP-grasp type 2 domain-containing protein</fullName>
    </recommendedName>
</protein>
<accession>A0A0J6CXZ4</accession>
<sequence>MSVFHSYKLEGYFDEMLEKGQQPRGHCKPFHEKLTDISPEELQTRYELAQSDFLRQGITFTVYSDNEGTERTMPFDFVPKIIPPDEWQELERGLIQRFDALNAFLDDVYHEQNILKDGVIPRDLIVNCQHFFEQVAGIDLPRRQHIFMAGIDLIRDDQGEYRVLEDNLRNPSGLSYVFQNRYVMRKVYPEFFNEYSVQSLEQQFSYLHSAMASLAPSQNPTIVLLTPGVHNSAYYDHSFIAQRTGIELVEGKDLVVRERQVFMKTARGLKKVDVIYRRIDDEFLDPLEFREDSLLGVPGLIDVYRAGNVSILNGIGNGVADDKAIYHFVPDMIRYYLNEEPLVKNVDTYLLRYQDQLDYVLDHISELVVKHTSESGGYNMLIGPHASKEEIEAYKKQILKNPSEYIAQPTIKLSRLPAFKDDRFAACHVDLRVFIFGGEKTHVFPGGLTRVALKEGSLVVNSSQGGGAKDTWVLEENPLEV</sequence>
<proteinExistence type="predicted"/>
<dbReference type="PIRSF" id="PIRSF005522">
    <property type="entry name" value="UCP005522"/>
    <property type="match status" value="1"/>
</dbReference>
<dbReference type="OrthoDB" id="9803842at2"/>
<organism evidence="2 3">
    <name type="scientific">Guptibacillus hwajinpoensis</name>
    <dbReference type="NCBI Taxonomy" id="208199"/>
    <lineage>
        <taxon>Bacteria</taxon>
        <taxon>Bacillati</taxon>
        <taxon>Bacillota</taxon>
        <taxon>Bacilli</taxon>
        <taxon>Bacillales</taxon>
        <taxon>Guptibacillaceae</taxon>
        <taxon>Guptibacillus</taxon>
    </lineage>
</organism>